<evidence type="ECO:0000256" key="1">
    <source>
        <dbReference type="SAM" id="MobiDB-lite"/>
    </source>
</evidence>
<organism evidence="2 3">
    <name type="scientific">Zingiber officinale</name>
    <name type="common">Ginger</name>
    <name type="synonym">Amomum zingiber</name>
    <dbReference type="NCBI Taxonomy" id="94328"/>
    <lineage>
        <taxon>Eukaryota</taxon>
        <taxon>Viridiplantae</taxon>
        <taxon>Streptophyta</taxon>
        <taxon>Embryophyta</taxon>
        <taxon>Tracheophyta</taxon>
        <taxon>Spermatophyta</taxon>
        <taxon>Magnoliopsida</taxon>
        <taxon>Liliopsida</taxon>
        <taxon>Zingiberales</taxon>
        <taxon>Zingiberaceae</taxon>
        <taxon>Zingiber</taxon>
    </lineage>
</organism>
<comment type="caution">
    <text evidence="2">The sequence shown here is derived from an EMBL/GenBank/DDBJ whole genome shotgun (WGS) entry which is preliminary data.</text>
</comment>
<feature type="region of interest" description="Disordered" evidence="1">
    <location>
        <begin position="95"/>
        <end position="114"/>
    </location>
</feature>
<dbReference type="EMBL" id="JACMSC010000013">
    <property type="protein sequence ID" value="KAG6493259.1"/>
    <property type="molecule type" value="Genomic_DNA"/>
</dbReference>
<sequence length="114" mass="12679">MGEFLGCSSLSMASESSRRSLQIPCSTVLNWFLKLKKPKKRGQIMDDSRKNGGVRRVKLVFTKKEAAQLLAMYVGGQDAMMFDMIASYDIERKEAKAGSRSGGWKPALESIPED</sequence>
<accession>A0A8J5FS22</accession>
<reference evidence="2 3" key="1">
    <citation type="submission" date="2020-08" db="EMBL/GenBank/DDBJ databases">
        <title>Plant Genome Project.</title>
        <authorList>
            <person name="Zhang R.-G."/>
        </authorList>
    </citation>
    <scope>NUCLEOTIDE SEQUENCE [LARGE SCALE GENOMIC DNA]</scope>
    <source>
        <tissue evidence="2">Rhizome</tissue>
    </source>
</reference>
<proteinExistence type="predicted"/>
<name>A0A8J5FS22_ZINOF</name>
<dbReference type="Proteomes" id="UP000734854">
    <property type="component" value="Unassembled WGS sequence"/>
</dbReference>
<evidence type="ECO:0000313" key="2">
    <source>
        <dbReference type="EMBL" id="KAG6493259.1"/>
    </source>
</evidence>
<protein>
    <submittedName>
        <fullName evidence="2">Uncharacterized protein</fullName>
    </submittedName>
</protein>
<gene>
    <name evidence="2" type="ORF">ZIOFF_048237</name>
</gene>
<keyword evidence="3" id="KW-1185">Reference proteome</keyword>
<dbReference type="AlphaFoldDB" id="A0A8J5FS22"/>
<evidence type="ECO:0000313" key="3">
    <source>
        <dbReference type="Proteomes" id="UP000734854"/>
    </source>
</evidence>